<proteinExistence type="predicted"/>
<keyword evidence="1" id="KW-0812">Transmembrane</keyword>
<keyword evidence="1" id="KW-1133">Transmembrane helix</keyword>
<dbReference type="EMBL" id="JAOQNN010000001">
    <property type="protein sequence ID" value="MCW2280203.1"/>
    <property type="molecule type" value="Genomic_DNA"/>
</dbReference>
<accession>A0AAW5TRR3</accession>
<name>A0AAW5TRR3_9LACT</name>
<dbReference type="AlphaFoldDB" id="A0AAW5TRR3"/>
<dbReference type="RefSeq" id="WP_264653773.1">
    <property type="nucleotide sequence ID" value="NZ_JAOQNN010000001.1"/>
</dbReference>
<dbReference type="Proteomes" id="UP001207687">
    <property type="component" value="Unassembled WGS sequence"/>
</dbReference>
<organism evidence="2 3">
    <name type="scientific">Lactococcus lactis</name>
    <dbReference type="NCBI Taxonomy" id="1358"/>
    <lineage>
        <taxon>Bacteria</taxon>
        <taxon>Bacillati</taxon>
        <taxon>Bacillota</taxon>
        <taxon>Bacilli</taxon>
        <taxon>Lactobacillales</taxon>
        <taxon>Streptococcaceae</taxon>
        <taxon>Lactococcus</taxon>
    </lineage>
</organism>
<sequence>MKNESKNQLHNELLSMLSNETAQLNAFLDESLLDLQLEKKKEAERIQQELHRLSESQQKTIETYYKQNLELPLNVELHTLVKPKEGVANVGQTQEFGTFRNFNYPEIEKGKQESVIDDIPTPSVSKVSEQEVTPESLGELTQVFTHDNTQEKIHKDGELQIQEKLEEMNEQSATKETILSTLRFQYKQNPILTAMTCIAILAICLLSFSGGWVLFGSLAK</sequence>
<protein>
    <submittedName>
        <fullName evidence="2">Septum formation inhibitor MinC</fullName>
    </submittedName>
</protein>
<evidence type="ECO:0000256" key="1">
    <source>
        <dbReference type="SAM" id="Phobius"/>
    </source>
</evidence>
<feature type="transmembrane region" description="Helical" evidence="1">
    <location>
        <begin position="191"/>
        <end position="215"/>
    </location>
</feature>
<keyword evidence="1" id="KW-0472">Membrane</keyword>
<reference evidence="2" key="1">
    <citation type="submission" date="2023-08" db="EMBL/GenBank/DDBJ databases">
        <title>Genomic analyses of the natural microbiome of Caenorhabditis elegans.</title>
        <authorList>
            <person name="Samuel B."/>
        </authorList>
    </citation>
    <scope>NUCLEOTIDE SEQUENCE</scope>
    <source>
        <strain evidence="2">BIGb0220</strain>
    </source>
</reference>
<comment type="caution">
    <text evidence="2">The sequence shown here is derived from an EMBL/GenBank/DDBJ whole genome shotgun (WGS) entry which is preliminary data.</text>
</comment>
<evidence type="ECO:0000313" key="3">
    <source>
        <dbReference type="Proteomes" id="UP001207687"/>
    </source>
</evidence>
<gene>
    <name evidence="2" type="ORF">M2256_000661</name>
</gene>
<evidence type="ECO:0000313" key="2">
    <source>
        <dbReference type="EMBL" id="MCW2280203.1"/>
    </source>
</evidence>